<dbReference type="InterPro" id="IPR037914">
    <property type="entry name" value="SpoVT-AbrB_sf"/>
</dbReference>
<dbReference type="NCBIfam" id="TIGR01439">
    <property type="entry name" value="lp_hng_hel_AbrB"/>
    <property type="match status" value="1"/>
</dbReference>
<sequence length="180" mass="19386">MKATGIVRRIDELGRVVIPKEIRRTQRIRQGDTLEIFTAADGQVVFKKYSPLVELGHLSGLYAEVLAKNLGCPVLVCDRAQIVAAAGNGRAEAMGRGISPETEHLLAARAPYAAPENPARRLRLFERGEKVVLCAAPIVVHGDIEGGVLLPGTANDPSPKGETRQAVSIAAAFLARWMEE</sequence>
<evidence type="ECO:0000313" key="2">
    <source>
        <dbReference type="EMBL" id="HIZ49094.1"/>
    </source>
</evidence>
<protein>
    <submittedName>
        <fullName evidence="2">AbrB/MazE/SpoVT family DNA-binding domain-containing protein</fullName>
    </submittedName>
</protein>
<comment type="caution">
    <text evidence="2">The sequence shown here is derived from an EMBL/GenBank/DDBJ whole genome shotgun (WGS) entry which is preliminary data.</text>
</comment>
<dbReference type="Pfam" id="PF04014">
    <property type="entry name" value="MazE_antitoxin"/>
    <property type="match status" value="1"/>
</dbReference>
<dbReference type="InterPro" id="IPR007159">
    <property type="entry name" value="SpoVT-AbrB_dom"/>
</dbReference>
<dbReference type="PANTHER" id="PTHR36432:SF1">
    <property type="entry name" value="STAGE V SPORULATION PROTEIN T"/>
    <property type="match status" value="1"/>
</dbReference>
<dbReference type="Gene3D" id="3.30.450.40">
    <property type="match status" value="1"/>
</dbReference>
<organism evidence="2 3">
    <name type="scientific">Candidatus Gemmiger excrementavium</name>
    <dbReference type="NCBI Taxonomy" id="2838608"/>
    <lineage>
        <taxon>Bacteria</taxon>
        <taxon>Bacillati</taxon>
        <taxon>Bacillota</taxon>
        <taxon>Clostridia</taxon>
        <taxon>Eubacteriales</taxon>
        <taxon>Gemmiger</taxon>
    </lineage>
</organism>
<dbReference type="PANTHER" id="PTHR36432">
    <property type="match status" value="1"/>
</dbReference>
<proteinExistence type="predicted"/>
<dbReference type="GO" id="GO:0003677">
    <property type="term" value="F:DNA binding"/>
    <property type="evidence" value="ECO:0007669"/>
    <property type="project" value="UniProtKB-KW"/>
</dbReference>
<dbReference type="Proteomes" id="UP000824031">
    <property type="component" value="Unassembled WGS sequence"/>
</dbReference>
<keyword evidence="2" id="KW-0238">DNA-binding</keyword>
<dbReference type="SUPFAM" id="SSF89447">
    <property type="entry name" value="AbrB/MazE/MraZ-like"/>
    <property type="match status" value="1"/>
</dbReference>
<dbReference type="AlphaFoldDB" id="A0A9D2F3Z8"/>
<reference evidence="2" key="1">
    <citation type="journal article" date="2021" name="PeerJ">
        <title>Extensive microbial diversity within the chicken gut microbiome revealed by metagenomics and culture.</title>
        <authorList>
            <person name="Gilroy R."/>
            <person name="Ravi A."/>
            <person name="Getino M."/>
            <person name="Pursley I."/>
            <person name="Horton D.L."/>
            <person name="Alikhan N.F."/>
            <person name="Baker D."/>
            <person name="Gharbi K."/>
            <person name="Hall N."/>
            <person name="Watson M."/>
            <person name="Adriaenssens E.M."/>
            <person name="Foster-Nyarko E."/>
            <person name="Jarju S."/>
            <person name="Secka A."/>
            <person name="Antonio M."/>
            <person name="Oren A."/>
            <person name="Chaudhuri R.R."/>
            <person name="La Ragione R."/>
            <person name="Hildebrand F."/>
            <person name="Pallen M.J."/>
        </authorList>
    </citation>
    <scope>NUCLEOTIDE SEQUENCE</scope>
    <source>
        <strain evidence="2">3436</strain>
    </source>
</reference>
<evidence type="ECO:0000313" key="3">
    <source>
        <dbReference type="Proteomes" id="UP000824031"/>
    </source>
</evidence>
<accession>A0A9D2F3Z8</accession>
<dbReference type="Pfam" id="PF15714">
    <property type="entry name" value="SpoVT_C"/>
    <property type="match status" value="1"/>
</dbReference>
<dbReference type="SMART" id="SM00966">
    <property type="entry name" value="SpoVT_AbrB"/>
    <property type="match status" value="1"/>
</dbReference>
<name>A0A9D2F3Z8_9FIRM</name>
<dbReference type="InterPro" id="IPR029016">
    <property type="entry name" value="GAF-like_dom_sf"/>
</dbReference>
<feature type="domain" description="SpoVT-AbrB" evidence="1">
    <location>
        <begin position="8"/>
        <end position="52"/>
    </location>
</feature>
<dbReference type="Gene3D" id="2.10.260.10">
    <property type="match status" value="1"/>
</dbReference>
<evidence type="ECO:0000259" key="1">
    <source>
        <dbReference type="SMART" id="SM00966"/>
    </source>
</evidence>
<gene>
    <name evidence="2" type="ORF">H9810_10265</name>
</gene>
<reference evidence="2" key="2">
    <citation type="submission" date="2021-04" db="EMBL/GenBank/DDBJ databases">
        <authorList>
            <person name="Gilroy R."/>
        </authorList>
    </citation>
    <scope>NUCLEOTIDE SEQUENCE</scope>
    <source>
        <strain evidence="2">3436</strain>
    </source>
</reference>
<dbReference type="EMBL" id="DXBO01000146">
    <property type="protein sequence ID" value="HIZ49094.1"/>
    <property type="molecule type" value="Genomic_DNA"/>
</dbReference>
<dbReference type="InterPro" id="IPR052731">
    <property type="entry name" value="B_subtilis_Trans_State_Reg"/>
</dbReference>